<reference evidence="1 2" key="1">
    <citation type="journal article" date="2022" name="bioRxiv">
        <title>The genome of the oomycete Peronosclerospora sorghi, a cosmopolitan pathogen of maize and sorghum, is inflated with dispersed pseudogenes.</title>
        <authorList>
            <person name="Fletcher K."/>
            <person name="Martin F."/>
            <person name="Isakeit T."/>
            <person name="Cavanaugh K."/>
            <person name="Magill C."/>
            <person name="Michelmore R."/>
        </authorList>
    </citation>
    <scope>NUCLEOTIDE SEQUENCE [LARGE SCALE GENOMIC DNA]</scope>
    <source>
        <strain evidence="1">P6</strain>
    </source>
</reference>
<evidence type="ECO:0000313" key="1">
    <source>
        <dbReference type="EMBL" id="KAI9909685.1"/>
    </source>
</evidence>
<sequence length="488" mass="53091">MLSSIRTTKQVQRVARGAPRVFSTMQPFHPDTYEQKYLAKTYNANGVRGEPGLVFTHGRGSKLYDAQGREFLDFYAGIAVSGLGHGDDDWYKSLVENGKNVTHVSNLFHSKAPLELAKTLVDHSRFDKVFFANSGTEANEGAYKFARLYANRVTQGTPLEGKKYEFISFKHGFHGRTAAALTLTHKPKIRDAFMPLVPGVHYADFNDIESVKKVISNKTAGVFVEPVQGEGGVYPADLDFMRELRSLCDKHDAMLIADEVQCGLGRTGALFAHELYDVTPDIMTLAKPLAGGLPIGAVLMLNKVAAAISPGQHGTTFGGNPLVCAVANTVLNKIKDETFLANVQKRGHYLASGLETLQQKFPEKVVEVRKPIGKGGLFVALECAKPVGPLIEYALSKQVLIISAGENTIRLCPPLVVDEKDIDKLLEVFEKAFCSSASVLMDSLAAVAVAVTQSARERDDADKCVAPLELMLAAEVCSCLLLKKKVFG</sequence>
<dbReference type="EMBL" id="CM047586">
    <property type="protein sequence ID" value="KAI9909685.1"/>
    <property type="molecule type" value="Genomic_DNA"/>
</dbReference>
<evidence type="ECO:0000313" key="2">
    <source>
        <dbReference type="Proteomes" id="UP001163321"/>
    </source>
</evidence>
<proteinExistence type="predicted"/>
<protein>
    <submittedName>
        <fullName evidence="1">Uncharacterized protein</fullName>
    </submittedName>
</protein>
<name>A0ACC0VSY9_9STRA</name>
<keyword evidence="2" id="KW-1185">Reference proteome</keyword>
<dbReference type="Proteomes" id="UP001163321">
    <property type="component" value="Chromosome 7"/>
</dbReference>
<comment type="caution">
    <text evidence="1">The sequence shown here is derived from an EMBL/GenBank/DDBJ whole genome shotgun (WGS) entry which is preliminary data.</text>
</comment>
<organism evidence="1 2">
    <name type="scientific">Peronosclerospora sorghi</name>
    <dbReference type="NCBI Taxonomy" id="230839"/>
    <lineage>
        <taxon>Eukaryota</taxon>
        <taxon>Sar</taxon>
        <taxon>Stramenopiles</taxon>
        <taxon>Oomycota</taxon>
        <taxon>Peronosporomycetes</taxon>
        <taxon>Peronosporales</taxon>
        <taxon>Peronosporaceae</taxon>
        <taxon>Peronosclerospora</taxon>
    </lineage>
</organism>
<accession>A0ACC0VSY9</accession>
<gene>
    <name evidence="1" type="ORF">PsorP6_015108</name>
</gene>